<evidence type="ECO:0000259" key="3">
    <source>
        <dbReference type="Pfam" id="PF02826"/>
    </source>
</evidence>
<feature type="domain" description="D-isomer specific 2-hydroxyacid dehydrogenase NAD-binding" evidence="3">
    <location>
        <begin position="106"/>
        <end position="276"/>
    </location>
</feature>
<protein>
    <submittedName>
        <fullName evidence="4">Glyoxylate/hydroxypyruvate reductase A</fullName>
    </submittedName>
</protein>
<evidence type="ECO:0000313" key="4">
    <source>
        <dbReference type="EMBL" id="SFI00359.1"/>
    </source>
</evidence>
<dbReference type="InterPro" id="IPR036291">
    <property type="entry name" value="NAD(P)-bd_dom_sf"/>
</dbReference>
<keyword evidence="4" id="KW-0670">Pyruvate</keyword>
<keyword evidence="1" id="KW-0560">Oxidoreductase</keyword>
<dbReference type="Gene3D" id="3.40.50.720">
    <property type="entry name" value="NAD(P)-binding Rossmann-like Domain"/>
    <property type="match status" value="2"/>
</dbReference>
<organism evidence="4 5">
    <name type="scientific">Paraburkholderia megapolitana</name>
    <dbReference type="NCBI Taxonomy" id="420953"/>
    <lineage>
        <taxon>Bacteria</taxon>
        <taxon>Pseudomonadati</taxon>
        <taxon>Pseudomonadota</taxon>
        <taxon>Betaproteobacteria</taxon>
        <taxon>Burkholderiales</taxon>
        <taxon>Burkholderiaceae</taxon>
        <taxon>Paraburkholderia</taxon>
    </lineage>
</organism>
<dbReference type="PANTHER" id="PTHR43333">
    <property type="entry name" value="2-HACID_DH_C DOMAIN-CONTAINING PROTEIN"/>
    <property type="match status" value="1"/>
</dbReference>
<dbReference type="GO" id="GO:0051287">
    <property type="term" value="F:NAD binding"/>
    <property type="evidence" value="ECO:0007669"/>
    <property type="project" value="InterPro"/>
</dbReference>
<accession>A0A1I3EN33</accession>
<dbReference type="CDD" id="cd12164">
    <property type="entry name" value="GDH_like_2"/>
    <property type="match status" value="1"/>
</dbReference>
<proteinExistence type="predicted"/>
<dbReference type="PANTHER" id="PTHR43333:SF1">
    <property type="entry name" value="D-ISOMER SPECIFIC 2-HYDROXYACID DEHYDROGENASE NAD-BINDING DOMAIN-CONTAINING PROTEIN"/>
    <property type="match status" value="1"/>
</dbReference>
<dbReference type="EMBL" id="FOQU01000001">
    <property type="protein sequence ID" value="SFI00359.1"/>
    <property type="molecule type" value="Genomic_DNA"/>
</dbReference>
<dbReference type="OrthoDB" id="9787219at2"/>
<evidence type="ECO:0000313" key="5">
    <source>
        <dbReference type="Proteomes" id="UP000199548"/>
    </source>
</evidence>
<sequence length="311" mass="33719">MTHLLLLADNLDMSPLAGPLTERLQPFAPNLRVCLPGDPGADTAEIAVCWNPPAGALATLPQLRLVHSIAAGVDNILSDPTLPDVPLCRVVDPAHAQGMTEFVMWGVLHFHRHFDAVLANQSKALWRRPRQIDAARRRIGVMGLGTLGARVATELHRFGFDVRGWSRERKSLPGITTFGADQFTGFCSDLDLAVCLLPLTEQTRGILGRATFDALPRGARLIHAGRGEHVVRADLLAALEDGQLGGAIVDVFDTEPLPPDDAYWRASNLIVTPHMASVASFECIGEQVAYNVQQLLSGGALRHVVDRSRGY</sequence>
<dbReference type="Proteomes" id="UP000199548">
    <property type="component" value="Unassembled WGS sequence"/>
</dbReference>
<reference evidence="4 5" key="1">
    <citation type="submission" date="2016-10" db="EMBL/GenBank/DDBJ databases">
        <authorList>
            <person name="de Groot N.N."/>
        </authorList>
    </citation>
    <scope>NUCLEOTIDE SEQUENCE [LARGE SCALE GENOMIC DNA]</scope>
    <source>
        <strain evidence="4 5">LMG 23650</strain>
    </source>
</reference>
<keyword evidence="5" id="KW-1185">Reference proteome</keyword>
<dbReference type="STRING" id="420953.SAMN05192543_101975"/>
<dbReference type="Pfam" id="PF02826">
    <property type="entry name" value="2-Hacid_dh_C"/>
    <property type="match status" value="1"/>
</dbReference>
<dbReference type="SUPFAM" id="SSF51735">
    <property type="entry name" value="NAD(P)-binding Rossmann-fold domains"/>
    <property type="match status" value="1"/>
</dbReference>
<dbReference type="GO" id="GO:0016491">
    <property type="term" value="F:oxidoreductase activity"/>
    <property type="evidence" value="ECO:0007669"/>
    <property type="project" value="UniProtKB-KW"/>
</dbReference>
<keyword evidence="2" id="KW-0520">NAD</keyword>
<name>A0A1I3EN33_9BURK</name>
<dbReference type="RefSeq" id="WP_091008147.1">
    <property type="nucleotide sequence ID" value="NZ_CP041743.1"/>
</dbReference>
<evidence type="ECO:0000256" key="2">
    <source>
        <dbReference type="ARBA" id="ARBA00023027"/>
    </source>
</evidence>
<gene>
    <name evidence="4" type="ORF">SAMN05192543_101975</name>
</gene>
<dbReference type="InterPro" id="IPR006140">
    <property type="entry name" value="D-isomer_DH_NAD-bd"/>
</dbReference>
<evidence type="ECO:0000256" key="1">
    <source>
        <dbReference type="ARBA" id="ARBA00023002"/>
    </source>
</evidence>
<dbReference type="AlphaFoldDB" id="A0A1I3EN33"/>
<dbReference type="SUPFAM" id="SSF52283">
    <property type="entry name" value="Formate/glycerate dehydrogenase catalytic domain-like"/>
    <property type="match status" value="1"/>
</dbReference>